<evidence type="ECO:0000256" key="4">
    <source>
        <dbReference type="ARBA" id="ARBA00022640"/>
    </source>
</evidence>
<keyword evidence="3" id="KW-0150">Chloroplast</keyword>
<accession>A0ABP1AKM2</accession>
<evidence type="ECO:0000256" key="11">
    <source>
        <dbReference type="SAM" id="Phobius"/>
    </source>
</evidence>
<feature type="transmembrane region" description="Helical" evidence="11">
    <location>
        <begin position="202"/>
        <end position="221"/>
    </location>
</feature>
<evidence type="ECO:0000256" key="5">
    <source>
        <dbReference type="ARBA" id="ARBA00022679"/>
    </source>
</evidence>
<comment type="subcellular location">
    <subcellularLocation>
        <location evidence="1">Plastid</location>
        <location evidence="1">Chloroplast membrane</location>
        <topology evidence="1">Multi-pass membrane protein</topology>
    </subcellularLocation>
</comment>
<evidence type="ECO:0000256" key="3">
    <source>
        <dbReference type="ARBA" id="ARBA00022528"/>
    </source>
</evidence>
<evidence type="ECO:0000256" key="1">
    <source>
        <dbReference type="ARBA" id="ARBA00004508"/>
    </source>
</evidence>
<dbReference type="PANTHER" id="PTHR32523">
    <property type="entry name" value="PHYTOL KINASE 1, CHLOROPLASTIC"/>
    <property type="match status" value="1"/>
</dbReference>
<keyword evidence="5" id="KW-0808">Transferase</keyword>
<dbReference type="PANTHER" id="PTHR32523:SF7">
    <property type="entry name" value="FARNESOL KINASE, CHLOROPLASTIC"/>
    <property type="match status" value="1"/>
</dbReference>
<evidence type="ECO:0000256" key="10">
    <source>
        <dbReference type="ARBA" id="ARBA00023136"/>
    </source>
</evidence>
<proteinExistence type="inferred from homology"/>
<evidence type="ECO:0000313" key="12">
    <source>
        <dbReference type="EMBL" id="CAK9863092.1"/>
    </source>
</evidence>
<comment type="similarity">
    <text evidence="2">Belongs to the polyprenol kinase family.</text>
</comment>
<reference evidence="12" key="1">
    <citation type="submission" date="2024-03" db="EMBL/GenBank/DDBJ databases">
        <authorList>
            <consortium name="ELIXIR-Norway"/>
            <consortium name="Elixir Norway"/>
        </authorList>
    </citation>
    <scope>NUCLEOTIDE SEQUENCE</scope>
</reference>
<keyword evidence="9 11" id="KW-1133">Transmembrane helix</keyword>
<evidence type="ECO:0000256" key="8">
    <source>
        <dbReference type="ARBA" id="ARBA00022946"/>
    </source>
</evidence>
<gene>
    <name evidence="12" type="ORF">CSSPJE1EN2_LOCUS6087</name>
</gene>
<keyword evidence="7" id="KW-0418">Kinase</keyword>
<feature type="transmembrane region" description="Helical" evidence="11">
    <location>
        <begin position="163"/>
        <end position="182"/>
    </location>
</feature>
<dbReference type="InterPro" id="IPR039606">
    <property type="entry name" value="Phytol/farnesol_kinase"/>
</dbReference>
<keyword evidence="8" id="KW-0809">Transit peptide</keyword>
<organism evidence="12 13">
    <name type="scientific">Sphagnum jensenii</name>
    <dbReference type="NCBI Taxonomy" id="128206"/>
    <lineage>
        <taxon>Eukaryota</taxon>
        <taxon>Viridiplantae</taxon>
        <taxon>Streptophyta</taxon>
        <taxon>Embryophyta</taxon>
        <taxon>Bryophyta</taxon>
        <taxon>Sphagnophytina</taxon>
        <taxon>Sphagnopsida</taxon>
        <taxon>Sphagnales</taxon>
        <taxon>Sphagnaceae</taxon>
        <taxon>Sphagnum</taxon>
    </lineage>
</organism>
<dbReference type="EMBL" id="OZ023714">
    <property type="protein sequence ID" value="CAK9863092.1"/>
    <property type="molecule type" value="Genomic_DNA"/>
</dbReference>
<feature type="transmembrane region" description="Helical" evidence="11">
    <location>
        <begin position="324"/>
        <end position="351"/>
    </location>
</feature>
<name>A0ABP1AKM2_9BRYO</name>
<protein>
    <recommendedName>
        <fullName evidence="14">Phytol kinase</fullName>
    </recommendedName>
</protein>
<feature type="transmembrane region" description="Helical" evidence="11">
    <location>
        <begin position="268"/>
        <end position="286"/>
    </location>
</feature>
<evidence type="ECO:0000256" key="6">
    <source>
        <dbReference type="ARBA" id="ARBA00022692"/>
    </source>
</evidence>
<feature type="transmembrane region" description="Helical" evidence="11">
    <location>
        <begin position="227"/>
        <end position="247"/>
    </location>
</feature>
<sequence length="398" mass="42801">MAFTISLSNTSYARVPSAAIHPLWSFRTAASQFGFSRGFAKVSHLPVVFDSSSTAAASSLSSSSSSSSSPETAAVEERPLEILEHPVAASPWRKMPFVTKFFSRLFFGGDDGCEEYCLPGSNLSFDEGFPSSKPKGLSPAGLMCSCAAFTPSSRSFMAAAAEVPVLDFVAAAITLTGALSILQFFDELAKRDLLEKKLSRKLVHILSGLVFMLFWPLFSMAPYAKYMAAFAPAANGLRMIGLGLGLLKNDALVKAMSREGGRRELLKGPLYYALTITLITLCFWRNSPVGAVAVANLCAGDGFADIVGRKYGTKKLPYNNSKTFIGSLAFFAFASLVSMGYTAYFAAFGYFEATWRMYLATMVVSLSAAFAESLPLPLDDNFTVPFVAVAVGMLLLPF</sequence>
<keyword evidence="6 11" id="KW-0812">Transmembrane</keyword>
<evidence type="ECO:0000256" key="9">
    <source>
        <dbReference type="ARBA" id="ARBA00022989"/>
    </source>
</evidence>
<evidence type="ECO:0000313" key="13">
    <source>
        <dbReference type="Proteomes" id="UP001497522"/>
    </source>
</evidence>
<evidence type="ECO:0008006" key="14">
    <source>
        <dbReference type="Google" id="ProtNLM"/>
    </source>
</evidence>
<keyword evidence="13" id="KW-1185">Reference proteome</keyword>
<evidence type="ECO:0000256" key="7">
    <source>
        <dbReference type="ARBA" id="ARBA00022777"/>
    </source>
</evidence>
<keyword evidence="4" id="KW-0934">Plastid</keyword>
<dbReference type="Proteomes" id="UP001497522">
    <property type="component" value="Chromosome 13"/>
</dbReference>
<keyword evidence="10 11" id="KW-0472">Membrane</keyword>
<evidence type="ECO:0000256" key="2">
    <source>
        <dbReference type="ARBA" id="ARBA00010794"/>
    </source>
</evidence>